<name>A0A183GM05_HELPZ</name>
<reference evidence="3" key="2">
    <citation type="submission" date="2019-09" db="UniProtKB">
        <authorList>
            <consortium name="WormBaseParasite"/>
        </authorList>
    </citation>
    <scope>IDENTIFICATION</scope>
</reference>
<evidence type="ECO:0000313" key="1">
    <source>
        <dbReference type="EMBL" id="VDP40554.1"/>
    </source>
</evidence>
<sequence length="96" mass="10150">MFGALSSDGQAALWVLPPSFAGCVSEDQFPLRSLIQISHFIGPAASVTNAERERNQGSESGPTMKQDAYVASVGGRTNANTLASLPFEPNVIWLGL</sequence>
<protein>
    <submittedName>
        <fullName evidence="3">Secreted protein</fullName>
    </submittedName>
</protein>
<dbReference type="AlphaFoldDB" id="A0A183GM05"/>
<dbReference type="Proteomes" id="UP000050761">
    <property type="component" value="Unassembled WGS sequence"/>
</dbReference>
<dbReference type="EMBL" id="UZAH01035399">
    <property type="protein sequence ID" value="VDP40554.1"/>
    <property type="molecule type" value="Genomic_DNA"/>
</dbReference>
<organism evidence="2 3">
    <name type="scientific">Heligmosomoides polygyrus</name>
    <name type="common">Parasitic roundworm</name>
    <dbReference type="NCBI Taxonomy" id="6339"/>
    <lineage>
        <taxon>Eukaryota</taxon>
        <taxon>Metazoa</taxon>
        <taxon>Ecdysozoa</taxon>
        <taxon>Nematoda</taxon>
        <taxon>Chromadorea</taxon>
        <taxon>Rhabditida</taxon>
        <taxon>Rhabditina</taxon>
        <taxon>Rhabditomorpha</taxon>
        <taxon>Strongyloidea</taxon>
        <taxon>Heligmosomidae</taxon>
        <taxon>Heligmosomoides</taxon>
    </lineage>
</organism>
<gene>
    <name evidence="1" type="ORF">HPBE_LOCUS23724</name>
</gene>
<accession>A0A3P8E7V0</accession>
<keyword evidence="2" id="KW-1185">Reference proteome</keyword>
<proteinExistence type="predicted"/>
<evidence type="ECO:0000313" key="3">
    <source>
        <dbReference type="WBParaSite" id="HPBE_0002372501-mRNA-1"/>
    </source>
</evidence>
<dbReference type="WBParaSite" id="HPBE_0002372501-mRNA-1">
    <property type="protein sequence ID" value="HPBE_0002372501-mRNA-1"/>
    <property type="gene ID" value="HPBE_0002372501"/>
</dbReference>
<evidence type="ECO:0000313" key="2">
    <source>
        <dbReference type="Proteomes" id="UP000050761"/>
    </source>
</evidence>
<reference evidence="1 2" key="1">
    <citation type="submission" date="2018-11" db="EMBL/GenBank/DDBJ databases">
        <authorList>
            <consortium name="Pathogen Informatics"/>
        </authorList>
    </citation>
    <scope>NUCLEOTIDE SEQUENCE [LARGE SCALE GENOMIC DNA]</scope>
</reference>
<accession>A0A183GM05</accession>